<sequence>MQFAISNENPVTIIVKNLRRALPSITTLSLLGIQDGNGTVLNFANRKKTDWSEIWQEIIPGDL</sequence>
<evidence type="ECO:0000313" key="1">
    <source>
        <dbReference type="EMBL" id="VDK31136.1"/>
    </source>
</evidence>
<organism evidence="1 2">
    <name type="scientific">Gongylonema pulchrum</name>
    <dbReference type="NCBI Taxonomy" id="637853"/>
    <lineage>
        <taxon>Eukaryota</taxon>
        <taxon>Metazoa</taxon>
        <taxon>Ecdysozoa</taxon>
        <taxon>Nematoda</taxon>
        <taxon>Chromadorea</taxon>
        <taxon>Rhabditida</taxon>
        <taxon>Spirurina</taxon>
        <taxon>Spiruromorpha</taxon>
        <taxon>Spiruroidea</taxon>
        <taxon>Gongylonematidae</taxon>
        <taxon>Gongylonema</taxon>
    </lineage>
</organism>
<dbReference type="Proteomes" id="UP000271098">
    <property type="component" value="Unassembled WGS sequence"/>
</dbReference>
<reference evidence="1 2" key="1">
    <citation type="submission" date="2018-11" db="EMBL/GenBank/DDBJ databases">
        <authorList>
            <consortium name="Pathogen Informatics"/>
        </authorList>
    </citation>
    <scope>NUCLEOTIDE SEQUENCE [LARGE SCALE GENOMIC DNA]</scope>
</reference>
<dbReference type="AlphaFoldDB" id="A0A3P6NW53"/>
<name>A0A3P6NW53_9BILA</name>
<keyword evidence="2" id="KW-1185">Reference proteome</keyword>
<protein>
    <submittedName>
        <fullName evidence="1">Uncharacterized protein</fullName>
    </submittedName>
</protein>
<gene>
    <name evidence="1" type="ORF">GPUH_LOCUS1873</name>
</gene>
<dbReference type="EMBL" id="UYRT01002510">
    <property type="protein sequence ID" value="VDK31136.1"/>
    <property type="molecule type" value="Genomic_DNA"/>
</dbReference>
<evidence type="ECO:0000313" key="2">
    <source>
        <dbReference type="Proteomes" id="UP000271098"/>
    </source>
</evidence>
<proteinExistence type="predicted"/>
<accession>A0A3P6NW53</accession>